<dbReference type="Proteomes" id="UP000278006">
    <property type="component" value="Unassembled WGS sequence"/>
</dbReference>
<reference evidence="1 2" key="1">
    <citation type="submission" date="2018-10" db="EMBL/GenBank/DDBJ databases">
        <title>Draft genome of Cortibacter populi DSM10536.</title>
        <authorList>
            <person name="Bernier A.-M."/>
            <person name="Bernard K."/>
        </authorList>
    </citation>
    <scope>NUCLEOTIDE SEQUENCE [LARGE SCALE GENOMIC DNA]</scope>
    <source>
        <strain evidence="1 2">DSM 105136</strain>
    </source>
</reference>
<name>A0A3M6QRF2_9BURK</name>
<protein>
    <submittedName>
        <fullName evidence="1">Uncharacterized protein</fullName>
    </submittedName>
</protein>
<sequence>MAGRCLLLCLRGYGRIIGFCQIASGDFHAYLAHAMEDAPGRGRKTIAGGFILGAMQSLLSKTW</sequence>
<dbReference type="AlphaFoldDB" id="A0A3M6QRF2"/>
<accession>A0A3M6QRF2</accession>
<comment type="caution">
    <text evidence="1">The sequence shown here is derived from an EMBL/GenBank/DDBJ whole genome shotgun (WGS) entry which is preliminary data.</text>
</comment>
<evidence type="ECO:0000313" key="1">
    <source>
        <dbReference type="EMBL" id="RMX05628.1"/>
    </source>
</evidence>
<evidence type="ECO:0000313" key="2">
    <source>
        <dbReference type="Proteomes" id="UP000278006"/>
    </source>
</evidence>
<dbReference type="EMBL" id="RDQO01000003">
    <property type="protein sequence ID" value="RMX05628.1"/>
    <property type="molecule type" value="Genomic_DNA"/>
</dbReference>
<gene>
    <name evidence="1" type="ORF">D8I35_10510</name>
</gene>
<keyword evidence="2" id="KW-1185">Reference proteome</keyword>
<proteinExistence type="predicted"/>
<organism evidence="1 2">
    <name type="scientific">Corticibacter populi</name>
    <dbReference type="NCBI Taxonomy" id="1550736"/>
    <lineage>
        <taxon>Bacteria</taxon>
        <taxon>Pseudomonadati</taxon>
        <taxon>Pseudomonadota</taxon>
        <taxon>Betaproteobacteria</taxon>
        <taxon>Burkholderiales</taxon>
        <taxon>Comamonadaceae</taxon>
        <taxon>Corticibacter</taxon>
    </lineage>
</organism>